<dbReference type="RefSeq" id="WP_397087789.1">
    <property type="nucleotide sequence ID" value="NZ_JBITGY010000010.1"/>
</dbReference>
<proteinExistence type="predicted"/>
<evidence type="ECO:0008006" key="3">
    <source>
        <dbReference type="Google" id="ProtNLM"/>
    </source>
</evidence>
<evidence type="ECO:0000313" key="1">
    <source>
        <dbReference type="EMBL" id="MFI6502476.1"/>
    </source>
</evidence>
<gene>
    <name evidence="1" type="ORF">ACIBG2_34220</name>
</gene>
<evidence type="ECO:0000313" key="2">
    <source>
        <dbReference type="Proteomes" id="UP001612741"/>
    </source>
</evidence>
<accession>A0ABW7Z2U0</accession>
<protein>
    <recommendedName>
        <fullName evidence="3">Dihydrofolate reductase</fullName>
    </recommendedName>
</protein>
<sequence>MRTILYASITPDGRLHRAEGGHRVPPAILMDFLAAAREAGNLIMGRGTFSLMAGPPELAGVDIVVLSRRRRVIEGAHLAASPAEALHHLEALGHSTALLAGGAAAYASFMREGLVDEVRLNLLPSGGEPVRLLRTRNLSDGTLQVAAAVGRD</sequence>
<dbReference type="Gene3D" id="3.40.430.10">
    <property type="entry name" value="Dihydrofolate Reductase, subunit A"/>
    <property type="match status" value="1"/>
</dbReference>
<name>A0ABW7Z2U0_9ACTN</name>
<dbReference type="InterPro" id="IPR024072">
    <property type="entry name" value="DHFR-like_dom_sf"/>
</dbReference>
<organism evidence="1 2">
    <name type="scientific">Nonomuraea typhae</name>
    <dbReference type="NCBI Taxonomy" id="2603600"/>
    <lineage>
        <taxon>Bacteria</taxon>
        <taxon>Bacillati</taxon>
        <taxon>Actinomycetota</taxon>
        <taxon>Actinomycetes</taxon>
        <taxon>Streptosporangiales</taxon>
        <taxon>Streptosporangiaceae</taxon>
        <taxon>Nonomuraea</taxon>
    </lineage>
</organism>
<reference evidence="1 2" key="1">
    <citation type="submission" date="2024-10" db="EMBL/GenBank/DDBJ databases">
        <title>The Natural Products Discovery Center: Release of the First 8490 Sequenced Strains for Exploring Actinobacteria Biosynthetic Diversity.</title>
        <authorList>
            <person name="Kalkreuter E."/>
            <person name="Kautsar S.A."/>
            <person name="Yang D."/>
            <person name="Bader C.D."/>
            <person name="Teijaro C.N."/>
            <person name="Fluegel L."/>
            <person name="Davis C.M."/>
            <person name="Simpson J.R."/>
            <person name="Lauterbach L."/>
            <person name="Steele A.D."/>
            <person name="Gui C."/>
            <person name="Meng S."/>
            <person name="Li G."/>
            <person name="Viehrig K."/>
            <person name="Ye F."/>
            <person name="Su P."/>
            <person name="Kiefer A.F."/>
            <person name="Nichols A."/>
            <person name="Cepeda A.J."/>
            <person name="Yan W."/>
            <person name="Fan B."/>
            <person name="Jiang Y."/>
            <person name="Adhikari A."/>
            <person name="Zheng C.-J."/>
            <person name="Schuster L."/>
            <person name="Cowan T.M."/>
            <person name="Smanski M.J."/>
            <person name="Chevrette M.G."/>
            <person name="De Carvalho L.P.S."/>
            <person name="Shen B."/>
        </authorList>
    </citation>
    <scope>NUCLEOTIDE SEQUENCE [LARGE SCALE GENOMIC DNA]</scope>
    <source>
        <strain evidence="1 2">NPDC050545</strain>
    </source>
</reference>
<keyword evidence="2" id="KW-1185">Reference proteome</keyword>
<dbReference type="Proteomes" id="UP001612741">
    <property type="component" value="Unassembled WGS sequence"/>
</dbReference>
<dbReference type="EMBL" id="JBITGY010000010">
    <property type="protein sequence ID" value="MFI6502476.1"/>
    <property type="molecule type" value="Genomic_DNA"/>
</dbReference>
<comment type="caution">
    <text evidence="1">The sequence shown here is derived from an EMBL/GenBank/DDBJ whole genome shotgun (WGS) entry which is preliminary data.</text>
</comment>
<dbReference type="SUPFAM" id="SSF53597">
    <property type="entry name" value="Dihydrofolate reductase-like"/>
    <property type="match status" value="1"/>
</dbReference>